<organism evidence="1 2">
    <name type="scientific">Persephonella marina (strain DSM 14350 / EX-H1)</name>
    <dbReference type="NCBI Taxonomy" id="123214"/>
    <lineage>
        <taxon>Bacteria</taxon>
        <taxon>Pseudomonadati</taxon>
        <taxon>Aquificota</taxon>
        <taxon>Aquificia</taxon>
        <taxon>Aquificales</taxon>
        <taxon>Hydrogenothermaceae</taxon>
        <taxon>Persephonella</taxon>
    </lineage>
</organism>
<evidence type="ECO:0008006" key="3">
    <source>
        <dbReference type="Google" id="ProtNLM"/>
    </source>
</evidence>
<dbReference type="STRING" id="123214.PERMA_1117"/>
<dbReference type="OrthoDB" id="15221at2"/>
<proteinExistence type="predicted"/>
<reference evidence="1 2" key="1">
    <citation type="journal article" date="2009" name="J. Bacteriol.">
        <title>Complete and draft genome sequences of six members of the Aquificales.</title>
        <authorList>
            <person name="Reysenbach A.L."/>
            <person name="Hamamura N."/>
            <person name="Podar M."/>
            <person name="Griffiths E."/>
            <person name="Ferreira S."/>
            <person name="Hochstein R."/>
            <person name="Heidelberg J."/>
            <person name="Johnson J."/>
            <person name="Mead D."/>
            <person name="Pohorille A."/>
            <person name="Sarmiento M."/>
            <person name="Schweighofer K."/>
            <person name="Seshadri R."/>
            <person name="Voytek M.A."/>
        </authorList>
    </citation>
    <scope>NUCLEOTIDE SEQUENCE [LARGE SCALE GENOMIC DNA]</scope>
    <source>
        <strain evidence="2">DSM 14350 / EX-H1</strain>
    </source>
</reference>
<dbReference type="Proteomes" id="UP000001366">
    <property type="component" value="Chromosome"/>
</dbReference>
<protein>
    <recommendedName>
        <fullName evidence="3">PH domain-containing protein</fullName>
    </recommendedName>
</protein>
<dbReference type="AlphaFoldDB" id="C0QQF7"/>
<gene>
    <name evidence="1" type="ordered locus">PERMA_1117</name>
</gene>
<keyword evidence="2" id="KW-1185">Reference proteome</keyword>
<evidence type="ECO:0000313" key="2">
    <source>
        <dbReference type="Proteomes" id="UP000001366"/>
    </source>
</evidence>
<evidence type="ECO:0000313" key="1">
    <source>
        <dbReference type="EMBL" id="ACO03274.1"/>
    </source>
</evidence>
<dbReference type="RefSeq" id="WP_012675513.1">
    <property type="nucleotide sequence ID" value="NC_012440.1"/>
</dbReference>
<dbReference type="EMBL" id="CP001230">
    <property type="protein sequence ID" value="ACO03274.1"/>
    <property type="molecule type" value="Genomic_DNA"/>
</dbReference>
<dbReference type="HOGENOM" id="CLU_2718797_0_0_0"/>
<accession>C0QQF7</accession>
<name>C0QQF7_PERMH</name>
<sequence>MFVQIDEGVYINSDMVTAVELSVVSSEPYGEIFRWAFYTNAGEKSVFFSKDFDSREEAENWFENIRFMINKG</sequence>
<dbReference type="KEGG" id="pmx:PERMA_1117"/>
<dbReference type="PaxDb" id="123214-PERMA_1117"/>